<evidence type="ECO:0000313" key="7">
    <source>
        <dbReference type="EMBL" id="KLK92467.1"/>
    </source>
</evidence>
<keyword evidence="8" id="KW-1185">Reference proteome</keyword>
<evidence type="ECO:0000256" key="1">
    <source>
        <dbReference type="ARBA" id="ARBA00001933"/>
    </source>
</evidence>
<comment type="cofactor">
    <cofactor evidence="1">
        <name>pyridoxal 5'-phosphate</name>
        <dbReference type="ChEBI" id="CHEBI:597326"/>
    </cofactor>
</comment>
<keyword evidence="3" id="KW-0808">Transferase</keyword>
<proteinExistence type="predicted"/>
<evidence type="ECO:0000313" key="8">
    <source>
        <dbReference type="Proteomes" id="UP000035489"/>
    </source>
</evidence>
<organism evidence="7 8">
    <name type="scientific">Microvirga vignae</name>
    <dbReference type="NCBI Taxonomy" id="1225564"/>
    <lineage>
        <taxon>Bacteria</taxon>
        <taxon>Pseudomonadati</taxon>
        <taxon>Pseudomonadota</taxon>
        <taxon>Alphaproteobacteria</taxon>
        <taxon>Hyphomicrobiales</taxon>
        <taxon>Methylobacteriaceae</taxon>
        <taxon>Microvirga</taxon>
    </lineage>
</organism>
<dbReference type="EMBL" id="LCYG01000033">
    <property type="protein sequence ID" value="KLK92467.1"/>
    <property type="molecule type" value="Genomic_DNA"/>
</dbReference>
<reference evidence="7 8" key="1">
    <citation type="submission" date="2015-05" db="EMBL/GenBank/DDBJ databases">
        <title>Draft genome sequence of Microvirga vignae strain BR3299, a novel nitrogen fixing bacteria isolated from Brazil semi-aired region.</title>
        <authorList>
            <person name="Zilli J.E."/>
            <person name="Passos S.R."/>
            <person name="Leite J."/>
            <person name="Baldani J.I."/>
            <person name="Xavier G.R."/>
            <person name="Rumjaneck N.G."/>
            <person name="Simoes-Araujo J.L."/>
        </authorList>
    </citation>
    <scope>NUCLEOTIDE SEQUENCE [LARGE SCALE GENOMIC DNA]</scope>
    <source>
        <strain evidence="7 8">BR3299</strain>
    </source>
</reference>
<dbReference type="OrthoDB" id="9807157at2"/>
<dbReference type="GO" id="GO:0009102">
    <property type="term" value="P:biotin biosynthetic process"/>
    <property type="evidence" value="ECO:0007669"/>
    <property type="project" value="TreeGrafter"/>
</dbReference>
<dbReference type="InterPro" id="IPR004839">
    <property type="entry name" value="Aminotransferase_I/II_large"/>
</dbReference>
<evidence type="ECO:0000256" key="4">
    <source>
        <dbReference type="ARBA" id="ARBA00022898"/>
    </source>
</evidence>
<dbReference type="GO" id="GO:0030170">
    <property type="term" value="F:pyridoxal phosphate binding"/>
    <property type="evidence" value="ECO:0007669"/>
    <property type="project" value="InterPro"/>
</dbReference>
<dbReference type="Gene3D" id="3.40.640.10">
    <property type="entry name" value="Type I PLP-dependent aspartate aminotransferase-like (Major domain)"/>
    <property type="match status" value="1"/>
</dbReference>
<dbReference type="InterPro" id="IPR015424">
    <property type="entry name" value="PyrdxlP-dep_Trfase"/>
</dbReference>
<dbReference type="STRING" id="1225564.AA309_14110"/>
<dbReference type="RefSeq" id="WP_047189669.1">
    <property type="nucleotide sequence ID" value="NZ_LCYG01000033.1"/>
</dbReference>
<dbReference type="PANTHER" id="PTHR13693">
    <property type="entry name" value="CLASS II AMINOTRANSFERASE/8-AMINO-7-OXONONANOATE SYNTHASE"/>
    <property type="match status" value="1"/>
</dbReference>
<protein>
    <recommendedName>
        <fullName evidence="2">8-amino-7-oxononanoate synthase</fullName>
    </recommendedName>
    <alternativeName>
        <fullName evidence="5">Alpha-oxoamine synthase</fullName>
    </alternativeName>
</protein>
<keyword evidence="4" id="KW-0663">Pyridoxal phosphate</keyword>
<evidence type="ECO:0000256" key="5">
    <source>
        <dbReference type="ARBA" id="ARBA00031658"/>
    </source>
</evidence>
<comment type="caution">
    <text evidence="7">The sequence shown here is derived from an EMBL/GenBank/DDBJ whole genome shotgun (WGS) entry which is preliminary data.</text>
</comment>
<name>A0A0H1RIN6_9HYPH</name>
<dbReference type="PATRIC" id="fig|1225564.3.peg.3686"/>
<evidence type="ECO:0000256" key="2">
    <source>
        <dbReference type="ARBA" id="ARBA00016004"/>
    </source>
</evidence>
<sequence length="381" mass="40509">MMPDRLARYETKLRQLQQKGRWRVLTGPGGIDFTSNDYLALAGSPRLTAGAIAALERGVPIGAGGSRLLRGNHAEHEALEAEAAAFFRSERMLYFGSGYAANLAVLSTLPQRGDIVVHDALVHASAHAGMAAGRAEAISVPHNNADAFDDAISRWRKAGGTGHPWIIVESLYSMDGDKAPLPDLAELANRHDGFLVIDEAHATGVHGAGGRGLAAELEGRENVVVLHTCGKALGASGALVGASRVLCDYLVNRASPFIYATAPSPLQAASVRQALNVVAAEPERREKLQDLVAFANRLVADRLGFAGSGSQILPVVIGDNGRAMRIAERMQADGFDIRAIRPPTVPKGTARLRIAITLNVDAPTIARMVERLAHVMAEERP</sequence>
<dbReference type="InterPro" id="IPR015421">
    <property type="entry name" value="PyrdxlP-dep_Trfase_major"/>
</dbReference>
<dbReference type="InterPro" id="IPR050087">
    <property type="entry name" value="AON_synthase_class-II"/>
</dbReference>
<dbReference type="PANTHER" id="PTHR13693:SF100">
    <property type="entry name" value="8-AMINO-7-OXONONANOATE SYNTHASE"/>
    <property type="match status" value="1"/>
</dbReference>
<dbReference type="SUPFAM" id="SSF53383">
    <property type="entry name" value="PLP-dependent transferases"/>
    <property type="match status" value="1"/>
</dbReference>
<evidence type="ECO:0000256" key="3">
    <source>
        <dbReference type="ARBA" id="ARBA00022679"/>
    </source>
</evidence>
<dbReference type="AlphaFoldDB" id="A0A0H1RIN6"/>
<dbReference type="Gene3D" id="3.90.1150.10">
    <property type="entry name" value="Aspartate Aminotransferase, domain 1"/>
    <property type="match status" value="1"/>
</dbReference>
<accession>A0A0H1RIN6</accession>
<evidence type="ECO:0000259" key="6">
    <source>
        <dbReference type="Pfam" id="PF00155"/>
    </source>
</evidence>
<dbReference type="Proteomes" id="UP000035489">
    <property type="component" value="Unassembled WGS sequence"/>
</dbReference>
<dbReference type="Pfam" id="PF00155">
    <property type="entry name" value="Aminotran_1_2"/>
    <property type="match status" value="1"/>
</dbReference>
<dbReference type="InterPro" id="IPR015422">
    <property type="entry name" value="PyrdxlP-dep_Trfase_small"/>
</dbReference>
<gene>
    <name evidence="7" type="ORF">AA309_14110</name>
</gene>
<dbReference type="GO" id="GO:0008710">
    <property type="term" value="F:8-amino-7-oxononanoate synthase activity"/>
    <property type="evidence" value="ECO:0007669"/>
    <property type="project" value="TreeGrafter"/>
</dbReference>
<feature type="domain" description="Aminotransferase class I/classII large" evidence="6">
    <location>
        <begin position="30"/>
        <end position="372"/>
    </location>
</feature>